<dbReference type="AlphaFoldDB" id="A0A395H885"/>
<reference evidence="2 3" key="1">
    <citation type="submission" date="2018-02" db="EMBL/GenBank/DDBJ databases">
        <title>The genomes of Aspergillus section Nigri reveals drivers in fungal speciation.</title>
        <authorList>
            <consortium name="DOE Joint Genome Institute"/>
            <person name="Vesth T.C."/>
            <person name="Nybo J."/>
            <person name="Theobald S."/>
            <person name="Brandl J."/>
            <person name="Frisvad J.C."/>
            <person name="Nielsen K.F."/>
            <person name="Lyhne E.K."/>
            <person name="Kogle M.E."/>
            <person name="Kuo A."/>
            <person name="Riley R."/>
            <person name="Clum A."/>
            <person name="Nolan M."/>
            <person name="Lipzen A."/>
            <person name="Salamov A."/>
            <person name="Henrissat B."/>
            <person name="Wiebenga A."/>
            <person name="De vries R.P."/>
            <person name="Grigoriev I.V."/>
            <person name="Mortensen U.H."/>
            <person name="Andersen M.R."/>
            <person name="Baker S.E."/>
        </authorList>
    </citation>
    <scope>NUCLEOTIDE SEQUENCE [LARGE SCALE GENOMIC DNA]</scope>
    <source>
        <strain evidence="2 3">CBS 121593</strain>
    </source>
</reference>
<gene>
    <name evidence="2" type="ORF">BO80DRAFT_500170</name>
</gene>
<dbReference type="STRING" id="1448316.A0A395H885"/>
<organism evidence="2 3">
    <name type="scientific">Aspergillus ibericus CBS 121593</name>
    <dbReference type="NCBI Taxonomy" id="1448316"/>
    <lineage>
        <taxon>Eukaryota</taxon>
        <taxon>Fungi</taxon>
        <taxon>Dikarya</taxon>
        <taxon>Ascomycota</taxon>
        <taxon>Pezizomycotina</taxon>
        <taxon>Eurotiomycetes</taxon>
        <taxon>Eurotiomycetidae</taxon>
        <taxon>Eurotiales</taxon>
        <taxon>Aspergillaceae</taxon>
        <taxon>Aspergillus</taxon>
        <taxon>Aspergillus subgen. Circumdati</taxon>
    </lineage>
</organism>
<dbReference type="PANTHER" id="PTHR42791:SF17">
    <property type="entry name" value="ACETYLTRANSFERASE, GNAT FAMILY FAMILY (AFU_ORTHOLOGUE AFUA_8G05690)"/>
    <property type="match status" value="1"/>
</dbReference>
<keyword evidence="3" id="KW-1185">Reference proteome</keyword>
<dbReference type="Gene3D" id="3.40.630.30">
    <property type="match status" value="1"/>
</dbReference>
<dbReference type="OrthoDB" id="2744543at2759"/>
<name>A0A395H885_9EURO</name>
<evidence type="ECO:0000313" key="3">
    <source>
        <dbReference type="Proteomes" id="UP000249402"/>
    </source>
</evidence>
<dbReference type="PANTHER" id="PTHR42791">
    <property type="entry name" value="GNAT FAMILY ACETYLTRANSFERASE"/>
    <property type="match status" value="1"/>
</dbReference>
<dbReference type="SUPFAM" id="SSF55729">
    <property type="entry name" value="Acyl-CoA N-acyltransferases (Nat)"/>
    <property type="match status" value="1"/>
</dbReference>
<dbReference type="InterPro" id="IPR052523">
    <property type="entry name" value="Trichothecene_AcTrans"/>
</dbReference>
<dbReference type="GeneID" id="37229086"/>
<dbReference type="InterPro" id="IPR000182">
    <property type="entry name" value="GNAT_dom"/>
</dbReference>
<evidence type="ECO:0000259" key="1">
    <source>
        <dbReference type="PROSITE" id="PS51186"/>
    </source>
</evidence>
<dbReference type="CDD" id="cd04301">
    <property type="entry name" value="NAT_SF"/>
    <property type="match status" value="1"/>
</dbReference>
<accession>A0A395H885</accession>
<dbReference type="InterPro" id="IPR016181">
    <property type="entry name" value="Acyl_CoA_acyltransferase"/>
</dbReference>
<dbReference type="GO" id="GO:0016747">
    <property type="term" value="F:acyltransferase activity, transferring groups other than amino-acyl groups"/>
    <property type="evidence" value="ECO:0007669"/>
    <property type="project" value="InterPro"/>
</dbReference>
<dbReference type="PROSITE" id="PS51186">
    <property type="entry name" value="GNAT"/>
    <property type="match status" value="1"/>
</dbReference>
<feature type="domain" description="N-acetyltransferase" evidence="1">
    <location>
        <begin position="112"/>
        <end position="236"/>
    </location>
</feature>
<dbReference type="Proteomes" id="UP000249402">
    <property type="component" value="Unassembled WGS sequence"/>
</dbReference>
<evidence type="ECO:0000313" key="2">
    <source>
        <dbReference type="EMBL" id="RAL03880.1"/>
    </source>
</evidence>
<sequence>MPLRLPNPLTLQTQTPTRLLSTKPTLTPTPKNEQFNLLPATPRDSPSITDVFLHSFSDPFSRRMFPLTNDVRNWWVDHFRTEIQSTTSACASTPRTAFLKVTTADGVVAAFAKWKLPTPKTPEESIGKVGQGATVWPPSADADLCTRFFALMESEKGRVMGGREFFYLDMLGTLPEYNGQGIGSRLLRWGLERADAAGVETFLSSTPQGRGLYERYGFRVDEPSVISAVYYGEDESYCHGFGCSWFEDDAMIKAPYEHNTAPRTSMRDHRSQSRYPSRRHFRNRNVRCVDGEKGCKTGVEHCAREGKPQCSPEVLAEIEKGHAGGDFGGRQIVLRRL</sequence>
<dbReference type="VEuPathDB" id="FungiDB:BO80DRAFT_500170"/>
<dbReference type="EMBL" id="KZ824426">
    <property type="protein sequence ID" value="RAL03880.1"/>
    <property type="molecule type" value="Genomic_DNA"/>
</dbReference>
<proteinExistence type="predicted"/>
<dbReference type="Pfam" id="PF13508">
    <property type="entry name" value="Acetyltransf_7"/>
    <property type="match status" value="1"/>
</dbReference>
<protein>
    <recommendedName>
        <fullName evidence="1">N-acetyltransferase domain-containing protein</fullName>
    </recommendedName>
</protein>
<dbReference type="RefSeq" id="XP_025578207.1">
    <property type="nucleotide sequence ID" value="XM_025724221.1"/>
</dbReference>